<dbReference type="AlphaFoldDB" id="A0A0S4SB94"/>
<evidence type="ECO:0000313" key="2">
    <source>
        <dbReference type="EMBL" id="CUU83215.1"/>
    </source>
</evidence>
<organism evidence="2 3">
    <name type="scientific">Campylobacter hyointestinalis subsp. hyointestinalis</name>
    <dbReference type="NCBI Taxonomy" id="91352"/>
    <lineage>
        <taxon>Bacteria</taxon>
        <taxon>Pseudomonadati</taxon>
        <taxon>Campylobacterota</taxon>
        <taxon>Epsilonproteobacteria</taxon>
        <taxon>Campylobacterales</taxon>
        <taxon>Campylobacteraceae</taxon>
        <taxon>Campylobacter</taxon>
    </lineage>
</organism>
<evidence type="ECO:0000259" key="1">
    <source>
        <dbReference type="Pfam" id="PF13550"/>
    </source>
</evidence>
<proteinExistence type="predicted"/>
<dbReference type="EMBL" id="FAVB01000003">
    <property type="protein sequence ID" value="CUU83215.1"/>
    <property type="molecule type" value="Genomic_DNA"/>
</dbReference>
<dbReference type="InterPro" id="IPR032876">
    <property type="entry name" value="J_dom"/>
</dbReference>
<gene>
    <name evidence="2" type="ORF">ERS686654_01391</name>
</gene>
<feature type="domain" description="Tip attachment protein J" evidence="1">
    <location>
        <begin position="165"/>
        <end position="331"/>
    </location>
</feature>
<dbReference type="Pfam" id="PF13550">
    <property type="entry name" value="Phage-tail_3"/>
    <property type="match status" value="1"/>
</dbReference>
<dbReference type="Proteomes" id="UP000052237">
    <property type="component" value="Unassembled WGS sequence"/>
</dbReference>
<comment type="caution">
    <text evidence="2">The sequence shown here is derived from an EMBL/GenBank/DDBJ whole genome shotgun (WGS) entry which is preliminary data.</text>
</comment>
<reference evidence="2 3" key="1">
    <citation type="submission" date="2015-11" db="EMBL/GenBank/DDBJ databases">
        <authorList>
            <consortium name="Pathogen Informatics"/>
        </authorList>
    </citation>
    <scope>NUCLEOTIDE SEQUENCE [LARGE SCALE GENOMIC DNA]</scope>
    <source>
        <strain evidence="2 3">006A-0059</strain>
    </source>
</reference>
<name>A0A0S4SB94_CAMHY</name>
<keyword evidence="3" id="KW-1185">Reference proteome</keyword>
<accession>A0A0S4SB94</accession>
<sequence length="654" mass="72122">MGLSFALCTGFDEFISFKMNSDVVATPRLSGNGSFFARTAKGDSTANQKSQIYIYTGKNNTPNEALSRWCGKALSYSGIGYFVFYGFVGENTTSTPNYSAIIRRTNLLDWGYVENIQGDANPASILYYLLSVLVEYQPSSIDLASFKNVAVTLYNEGLGMSFSMSNPNEASEWIEEILRTIDGVLVIKDGLLSLKLLRGDYDKTAIKKVNSKVASKIKLNKKGWDELYTKITVKYTDRNTFKSTALSASNTAAKLALGYDKAYDVEYMGISSSVNAKKILDRLFKKISYPLSSLSFKIAQSEFGNMNIGDVFSFESSELGALDMIFRITSIGSDRQDDQSMSIEATTDIFGLSAGAITIEQEDLSQRLSLDIGEIEYFECRDAMAEQSTQRAIIPLVAKPSGFVQNISAKEGDMPNKADASAFLLATLEGSYGSTNDIDEEGFLVRAISPLYSMEATDLAWQRVKFCGFIGNEQFAYGKIETTDNPNIFRIKRIMRGLNNTKNSSYYGGTKVWLCEDIGREVGILPITSPTPTIKVQASNYLNLTEVKSLKYTYGYSVEKPYPPANIIAKRNGDVINISWGACVRLGGANFRNCDTIVAGEDEAKSEGAWEVSFNGGVVKTDKPNVQIATTATTFYIRSVLGGYFSEWVSIYIR</sequence>
<dbReference type="RefSeq" id="WP_059435224.1">
    <property type="nucleotide sequence ID" value="NZ_FAVB01000003.1"/>
</dbReference>
<protein>
    <recommendedName>
        <fullName evidence="1">Tip attachment protein J domain-containing protein</fullName>
    </recommendedName>
</protein>
<evidence type="ECO:0000313" key="3">
    <source>
        <dbReference type="Proteomes" id="UP000052237"/>
    </source>
</evidence>